<dbReference type="SUPFAM" id="SSF103473">
    <property type="entry name" value="MFS general substrate transporter"/>
    <property type="match status" value="1"/>
</dbReference>
<reference evidence="7" key="1">
    <citation type="submission" date="2022-10" db="EMBL/GenBank/DDBJ databases">
        <title>The WGS of Solirubrobacter phytolaccae KCTC 29190.</title>
        <authorList>
            <person name="Jiang Z."/>
        </authorList>
    </citation>
    <scope>NUCLEOTIDE SEQUENCE</scope>
    <source>
        <strain evidence="7">KCTC 29190</strain>
    </source>
</reference>
<name>A0A9X3SA90_9ACTN</name>
<feature type="transmembrane region" description="Helical" evidence="5">
    <location>
        <begin position="325"/>
        <end position="350"/>
    </location>
</feature>
<dbReference type="InterPro" id="IPR036259">
    <property type="entry name" value="MFS_trans_sf"/>
</dbReference>
<dbReference type="InterPro" id="IPR020846">
    <property type="entry name" value="MFS_dom"/>
</dbReference>
<feature type="transmembrane region" description="Helical" evidence="5">
    <location>
        <begin position="272"/>
        <end position="289"/>
    </location>
</feature>
<dbReference type="InterPro" id="IPR005829">
    <property type="entry name" value="Sugar_transporter_CS"/>
</dbReference>
<feature type="transmembrane region" description="Helical" evidence="5">
    <location>
        <begin position="36"/>
        <end position="59"/>
    </location>
</feature>
<feature type="transmembrane region" description="Helical" evidence="5">
    <location>
        <begin position="119"/>
        <end position="140"/>
    </location>
</feature>
<dbReference type="GO" id="GO:0046943">
    <property type="term" value="F:carboxylic acid transmembrane transporter activity"/>
    <property type="evidence" value="ECO:0007669"/>
    <property type="project" value="TreeGrafter"/>
</dbReference>
<keyword evidence="3 5" id="KW-1133">Transmembrane helix</keyword>
<feature type="transmembrane region" description="Helical" evidence="5">
    <location>
        <begin position="393"/>
        <end position="410"/>
    </location>
</feature>
<evidence type="ECO:0000256" key="4">
    <source>
        <dbReference type="ARBA" id="ARBA00023136"/>
    </source>
</evidence>
<evidence type="ECO:0000313" key="7">
    <source>
        <dbReference type="EMBL" id="MDA0184204.1"/>
    </source>
</evidence>
<organism evidence="7 8">
    <name type="scientific">Solirubrobacter phytolaccae</name>
    <dbReference type="NCBI Taxonomy" id="1404360"/>
    <lineage>
        <taxon>Bacteria</taxon>
        <taxon>Bacillati</taxon>
        <taxon>Actinomycetota</taxon>
        <taxon>Thermoleophilia</taxon>
        <taxon>Solirubrobacterales</taxon>
        <taxon>Solirubrobacteraceae</taxon>
        <taxon>Solirubrobacter</taxon>
    </lineage>
</organism>
<evidence type="ECO:0000259" key="6">
    <source>
        <dbReference type="PROSITE" id="PS50850"/>
    </source>
</evidence>
<evidence type="ECO:0000256" key="3">
    <source>
        <dbReference type="ARBA" id="ARBA00022989"/>
    </source>
</evidence>
<gene>
    <name evidence="7" type="ORF">OJ997_28100</name>
</gene>
<dbReference type="AlphaFoldDB" id="A0A9X3SA90"/>
<dbReference type="RefSeq" id="WP_270028622.1">
    <property type="nucleotide sequence ID" value="NZ_JAPDDP010000070.1"/>
</dbReference>
<dbReference type="Gene3D" id="1.20.1250.20">
    <property type="entry name" value="MFS general substrate transporter like domains"/>
    <property type="match status" value="2"/>
</dbReference>
<feature type="transmembrane region" description="Helical" evidence="5">
    <location>
        <begin position="95"/>
        <end position="113"/>
    </location>
</feature>
<accession>A0A9X3SA90</accession>
<dbReference type="InterPro" id="IPR011701">
    <property type="entry name" value="MFS"/>
</dbReference>
<evidence type="ECO:0000313" key="8">
    <source>
        <dbReference type="Proteomes" id="UP001147653"/>
    </source>
</evidence>
<feature type="transmembrane region" description="Helical" evidence="5">
    <location>
        <begin position="181"/>
        <end position="201"/>
    </location>
</feature>
<keyword evidence="2 5" id="KW-0812">Transmembrane</keyword>
<dbReference type="PANTHER" id="PTHR23508:SF10">
    <property type="entry name" value="CARBOXYLIC ACID TRANSPORTER PROTEIN HOMOLOG"/>
    <property type="match status" value="1"/>
</dbReference>
<dbReference type="PROSITE" id="PS00217">
    <property type="entry name" value="SUGAR_TRANSPORT_2"/>
    <property type="match status" value="1"/>
</dbReference>
<dbReference type="PANTHER" id="PTHR23508">
    <property type="entry name" value="CARBOXYLIC ACID TRANSPORTER PROTEIN HOMOLOG"/>
    <property type="match status" value="1"/>
</dbReference>
<protein>
    <submittedName>
        <fullName evidence="7">MFS transporter</fullName>
    </submittedName>
</protein>
<feature type="transmembrane region" description="Helical" evidence="5">
    <location>
        <begin position="65"/>
        <end position="86"/>
    </location>
</feature>
<keyword evidence="8" id="KW-1185">Reference proteome</keyword>
<keyword evidence="4 5" id="KW-0472">Membrane</keyword>
<feature type="transmembrane region" description="Helical" evidence="5">
    <location>
        <begin position="231"/>
        <end position="252"/>
    </location>
</feature>
<feature type="domain" description="Major facilitator superfamily (MFS) profile" evidence="6">
    <location>
        <begin position="28"/>
        <end position="414"/>
    </location>
</feature>
<comment type="subcellular location">
    <subcellularLocation>
        <location evidence="1">Cell membrane</location>
        <topology evidence="1">Multi-pass membrane protein</topology>
    </subcellularLocation>
</comment>
<dbReference type="Proteomes" id="UP001147653">
    <property type="component" value="Unassembled WGS sequence"/>
</dbReference>
<feature type="transmembrane region" description="Helical" evidence="5">
    <location>
        <begin position="152"/>
        <end position="175"/>
    </location>
</feature>
<dbReference type="EMBL" id="JAPDDP010000070">
    <property type="protein sequence ID" value="MDA0184204.1"/>
    <property type="molecule type" value="Genomic_DNA"/>
</dbReference>
<feature type="transmembrane region" description="Helical" evidence="5">
    <location>
        <begin position="371"/>
        <end position="387"/>
    </location>
</feature>
<evidence type="ECO:0000256" key="5">
    <source>
        <dbReference type="SAM" id="Phobius"/>
    </source>
</evidence>
<proteinExistence type="predicted"/>
<sequence>MSSMPAGRAAVRVQEGWFAALGVKGRRAFRAAYAGYMLDAFDLIVLTLSLTAIGATFSVGTGATGALSTVTLSASAIGGVLGGVLADRIGRARTLMLSVAVYSLFTFLSGLATSYEMLLVFRVFQGIGFGAEWGVGAVLVAELVRPESRGRALGVVQSAWAAGWALAVVAYLIAFEVFAEGTAWRVLMCLGILPALLILYVRSRVEDPEVFRSAEKQETGAPLREILSGPLLRTTLAASVLATGIQGGYYAMFTWIPTYLKDERDLTVVGTSGYLFVVIAGAFLGYLTAGFVHDRLGRRRTFALFAALAGCALVLYFLVPEGANTALLIVGFPLGFFASGCFSGFGSYLAELFPTHARATGGGFCYNVGRGVGALFPGIIGFLAAAIGLGGAIAFGVFGYVLAICALAVLPETAGRDIAS</sequence>
<evidence type="ECO:0000256" key="2">
    <source>
        <dbReference type="ARBA" id="ARBA00022692"/>
    </source>
</evidence>
<feature type="transmembrane region" description="Helical" evidence="5">
    <location>
        <begin position="301"/>
        <end position="319"/>
    </location>
</feature>
<evidence type="ECO:0000256" key="1">
    <source>
        <dbReference type="ARBA" id="ARBA00004651"/>
    </source>
</evidence>
<comment type="caution">
    <text evidence="7">The sequence shown here is derived from an EMBL/GenBank/DDBJ whole genome shotgun (WGS) entry which is preliminary data.</text>
</comment>
<dbReference type="PROSITE" id="PS50850">
    <property type="entry name" value="MFS"/>
    <property type="match status" value="1"/>
</dbReference>
<dbReference type="GO" id="GO:0005886">
    <property type="term" value="C:plasma membrane"/>
    <property type="evidence" value="ECO:0007669"/>
    <property type="project" value="UniProtKB-SubCell"/>
</dbReference>
<dbReference type="Pfam" id="PF07690">
    <property type="entry name" value="MFS_1"/>
    <property type="match status" value="1"/>
</dbReference>